<name>A0A9Q1J8J0_SYNKA</name>
<sequence length="78" mass="8645">MAPSLESQRDGPPDKRGPREAGKQHLETCGPWARALTIDTQRLDWHLCPSSTADLNNEPDDSIDKDGSPDYSSLDMHN</sequence>
<evidence type="ECO:0000313" key="2">
    <source>
        <dbReference type="EMBL" id="KAJ8373578.1"/>
    </source>
</evidence>
<dbReference type="AlphaFoldDB" id="A0A9Q1J8J0"/>
<evidence type="ECO:0000313" key="3">
    <source>
        <dbReference type="Proteomes" id="UP001152622"/>
    </source>
</evidence>
<accession>A0A9Q1J8J0</accession>
<feature type="compositionally biased region" description="Basic and acidic residues" evidence="1">
    <location>
        <begin position="7"/>
        <end position="26"/>
    </location>
</feature>
<organism evidence="2 3">
    <name type="scientific">Synaphobranchus kaupii</name>
    <name type="common">Kaup's arrowtooth eel</name>
    <dbReference type="NCBI Taxonomy" id="118154"/>
    <lineage>
        <taxon>Eukaryota</taxon>
        <taxon>Metazoa</taxon>
        <taxon>Chordata</taxon>
        <taxon>Craniata</taxon>
        <taxon>Vertebrata</taxon>
        <taxon>Euteleostomi</taxon>
        <taxon>Actinopterygii</taxon>
        <taxon>Neopterygii</taxon>
        <taxon>Teleostei</taxon>
        <taxon>Anguilliformes</taxon>
        <taxon>Synaphobranchidae</taxon>
        <taxon>Synaphobranchus</taxon>
    </lineage>
</organism>
<dbReference type="EMBL" id="JAINUF010000002">
    <property type="protein sequence ID" value="KAJ8373578.1"/>
    <property type="molecule type" value="Genomic_DNA"/>
</dbReference>
<gene>
    <name evidence="2" type="ORF">SKAU_G00041580</name>
</gene>
<proteinExistence type="predicted"/>
<feature type="region of interest" description="Disordered" evidence="1">
    <location>
        <begin position="1"/>
        <end position="28"/>
    </location>
</feature>
<protein>
    <submittedName>
        <fullName evidence="2">Uncharacterized protein</fullName>
    </submittedName>
</protein>
<comment type="caution">
    <text evidence="2">The sequence shown here is derived from an EMBL/GenBank/DDBJ whole genome shotgun (WGS) entry which is preliminary data.</text>
</comment>
<feature type="region of interest" description="Disordered" evidence="1">
    <location>
        <begin position="49"/>
        <end position="78"/>
    </location>
</feature>
<reference evidence="2" key="1">
    <citation type="journal article" date="2023" name="Science">
        <title>Genome structures resolve the early diversification of teleost fishes.</title>
        <authorList>
            <person name="Parey E."/>
            <person name="Louis A."/>
            <person name="Montfort J."/>
            <person name="Bouchez O."/>
            <person name="Roques C."/>
            <person name="Iampietro C."/>
            <person name="Lluch J."/>
            <person name="Castinel A."/>
            <person name="Donnadieu C."/>
            <person name="Desvignes T."/>
            <person name="Floi Bucao C."/>
            <person name="Jouanno E."/>
            <person name="Wen M."/>
            <person name="Mejri S."/>
            <person name="Dirks R."/>
            <person name="Jansen H."/>
            <person name="Henkel C."/>
            <person name="Chen W.J."/>
            <person name="Zahm M."/>
            <person name="Cabau C."/>
            <person name="Klopp C."/>
            <person name="Thompson A.W."/>
            <person name="Robinson-Rechavi M."/>
            <person name="Braasch I."/>
            <person name="Lecointre G."/>
            <person name="Bobe J."/>
            <person name="Postlethwait J.H."/>
            <person name="Berthelot C."/>
            <person name="Roest Crollius H."/>
            <person name="Guiguen Y."/>
        </authorList>
    </citation>
    <scope>NUCLEOTIDE SEQUENCE</scope>
    <source>
        <strain evidence="2">WJC10195</strain>
    </source>
</reference>
<evidence type="ECO:0000256" key="1">
    <source>
        <dbReference type="SAM" id="MobiDB-lite"/>
    </source>
</evidence>
<dbReference type="Proteomes" id="UP001152622">
    <property type="component" value="Chromosome 2"/>
</dbReference>
<keyword evidence="3" id="KW-1185">Reference proteome</keyword>